<dbReference type="WBParaSite" id="EVEC_0000326501-mRNA-1">
    <property type="protein sequence ID" value="EVEC_0000326501-mRNA-1"/>
    <property type="gene ID" value="EVEC_0000326501"/>
</dbReference>
<feature type="transmembrane region" description="Helical" evidence="8">
    <location>
        <begin position="87"/>
        <end position="106"/>
    </location>
</feature>
<dbReference type="GO" id="GO:0000139">
    <property type="term" value="C:Golgi membrane"/>
    <property type="evidence" value="ECO:0007669"/>
    <property type="project" value="UniProtKB-SubCell"/>
</dbReference>
<dbReference type="GO" id="GO:0016788">
    <property type="term" value="F:hydrolase activity, acting on ester bonds"/>
    <property type="evidence" value="ECO:0007669"/>
    <property type="project" value="TreeGrafter"/>
</dbReference>
<evidence type="ECO:0000313" key="9">
    <source>
        <dbReference type="EMBL" id="VDD87830.1"/>
    </source>
</evidence>
<gene>
    <name evidence="9" type="ORF">EVEC_LOCUS2973</name>
</gene>
<evidence type="ECO:0000256" key="3">
    <source>
        <dbReference type="ARBA" id="ARBA00022502"/>
    </source>
</evidence>
<keyword evidence="10" id="KW-1185">Reference proteome</keyword>
<dbReference type="STRING" id="51028.A0A0N4V040"/>
<organism evidence="11">
    <name type="scientific">Enterobius vermicularis</name>
    <name type="common">Human pinworm</name>
    <dbReference type="NCBI Taxonomy" id="51028"/>
    <lineage>
        <taxon>Eukaryota</taxon>
        <taxon>Metazoa</taxon>
        <taxon>Ecdysozoa</taxon>
        <taxon>Nematoda</taxon>
        <taxon>Chromadorea</taxon>
        <taxon>Rhabditida</taxon>
        <taxon>Spirurina</taxon>
        <taxon>Oxyuridomorpha</taxon>
        <taxon>Oxyuroidea</taxon>
        <taxon>Oxyuridae</taxon>
        <taxon>Enterobius</taxon>
    </lineage>
</organism>
<dbReference type="PANTHER" id="PTHR13148">
    <property type="entry name" value="PER1-RELATED"/>
    <property type="match status" value="1"/>
</dbReference>
<evidence type="ECO:0000256" key="5">
    <source>
        <dbReference type="ARBA" id="ARBA00022729"/>
    </source>
</evidence>
<dbReference type="OrthoDB" id="419770at2759"/>
<reference evidence="9 10" key="2">
    <citation type="submission" date="2018-10" db="EMBL/GenBank/DDBJ databases">
        <authorList>
            <consortium name="Pathogen Informatics"/>
        </authorList>
    </citation>
    <scope>NUCLEOTIDE SEQUENCE [LARGE SCALE GENOMIC DNA]</scope>
</reference>
<evidence type="ECO:0000256" key="2">
    <source>
        <dbReference type="ARBA" id="ARBA00006387"/>
    </source>
</evidence>
<evidence type="ECO:0000256" key="1">
    <source>
        <dbReference type="ARBA" id="ARBA00004127"/>
    </source>
</evidence>
<evidence type="ECO:0000313" key="10">
    <source>
        <dbReference type="Proteomes" id="UP000274131"/>
    </source>
</evidence>
<accession>A0A0N4V040</accession>
<dbReference type="PANTHER" id="PTHR13148:SF0">
    <property type="entry name" value="POST-GPI ATTACHMENT TO PROTEINS FACTOR 3"/>
    <property type="match status" value="1"/>
</dbReference>
<dbReference type="EMBL" id="UXUI01007483">
    <property type="protein sequence ID" value="VDD87830.1"/>
    <property type="molecule type" value="Genomic_DNA"/>
</dbReference>
<dbReference type="GO" id="GO:0006506">
    <property type="term" value="P:GPI anchor biosynthetic process"/>
    <property type="evidence" value="ECO:0007669"/>
    <property type="project" value="UniProtKB-KW"/>
</dbReference>
<dbReference type="GO" id="GO:0005789">
    <property type="term" value="C:endoplasmic reticulum membrane"/>
    <property type="evidence" value="ECO:0007669"/>
    <property type="project" value="TreeGrafter"/>
</dbReference>
<keyword evidence="8" id="KW-0333">Golgi apparatus</keyword>
<proteinExistence type="inferred from homology"/>
<dbReference type="InterPro" id="IPR007217">
    <property type="entry name" value="Per1-like"/>
</dbReference>
<dbReference type="AlphaFoldDB" id="A0A0N4V040"/>
<dbReference type="Proteomes" id="UP000274131">
    <property type="component" value="Unassembled WGS sequence"/>
</dbReference>
<feature type="transmembrane region" description="Helical" evidence="8">
    <location>
        <begin position="58"/>
        <end position="75"/>
    </location>
</feature>
<sequence>NYGDFFNQYCSCRQNCIWKTLDNHLASVEDGSVLQFYGKWPFLSYSLPFLSFIPMQEPASVIFSVLNLFTTLYLYKGACQFFMRNVWRTYAGIGIFAWLSSTAFHWSDFWLTEYLDYFSAYAVIMFAFFTSVSLVIVPLHRLRFITLWYLFDFPPLMWVFDSHSLFHLATVPVPLFLLRFIQLENNSDLVNSREYAKMA</sequence>
<evidence type="ECO:0000256" key="8">
    <source>
        <dbReference type="RuleBase" id="RU365066"/>
    </source>
</evidence>
<name>A0A0N4V040_ENTVE</name>
<comment type="subcellular location">
    <subcellularLocation>
        <location evidence="1">Endomembrane system</location>
        <topology evidence="1">Multi-pass membrane protein</topology>
    </subcellularLocation>
    <subcellularLocation>
        <location evidence="8">Golgi apparatus membrane</location>
        <topology evidence="8">Multi-pass membrane protein</topology>
    </subcellularLocation>
</comment>
<comment type="similarity">
    <text evidence="2 8">Belongs to the PGAP3 family.</text>
</comment>
<comment type="caution">
    <text evidence="8">Lacks conserved residue(s) required for the propagation of feature annotation.</text>
</comment>
<keyword evidence="6 8" id="KW-1133">Transmembrane helix</keyword>
<dbReference type="Pfam" id="PF04080">
    <property type="entry name" value="Per1"/>
    <property type="match status" value="2"/>
</dbReference>
<evidence type="ECO:0000313" key="11">
    <source>
        <dbReference type="WBParaSite" id="EVEC_0000326501-mRNA-1"/>
    </source>
</evidence>
<comment type="function">
    <text evidence="8">Involved in the lipid remodeling steps of GPI-anchor maturation.</text>
</comment>
<protein>
    <recommendedName>
        <fullName evidence="8">Post-GPI attachment to proteins factor 3</fullName>
    </recommendedName>
</protein>
<reference evidence="11" key="1">
    <citation type="submission" date="2017-02" db="UniProtKB">
        <authorList>
            <consortium name="WormBaseParasite"/>
        </authorList>
    </citation>
    <scope>IDENTIFICATION</scope>
</reference>
<keyword evidence="4 8" id="KW-0812">Transmembrane</keyword>
<evidence type="ECO:0000256" key="7">
    <source>
        <dbReference type="ARBA" id="ARBA00023136"/>
    </source>
</evidence>
<evidence type="ECO:0000256" key="6">
    <source>
        <dbReference type="ARBA" id="ARBA00022989"/>
    </source>
</evidence>
<evidence type="ECO:0000256" key="4">
    <source>
        <dbReference type="ARBA" id="ARBA00022692"/>
    </source>
</evidence>
<keyword evidence="3 8" id="KW-0337">GPI-anchor biosynthesis</keyword>
<keyword evidence="5" id="KW-0732">Signal</keyword>
<keyword evidence="7 8" id="KW-0472">Membrane</keyword>
<feature type="transmembrane region" description="Helical" evidence="8">
    <location>
        <begin position="118"/>
        <end position="139"/>
    </location>
</feature>